<keyword evidence="1" id="KW-1133">Transmembrane helix</keyword>
<keyword evidence="3" id="KW-1185">Reference proteome</keyword>
<keyword evidence="1" id="KW-0812">Transmembrane</keyword>
<sequence>MLKPIVSALVYLSELPGDNSKKASFILYSICAASFLTALVIAPKLLGITYNLSKYLQVTAVIQKLRNNAKNEFHELFVDVQQIASYLHVNIKVPRITDTQTHRPNPPSSTESETYYRTTAYIPCVNDIISSFTVRFLTHQEINHILTPFCYLCI</sequence>
<feature type="transmembrane region" description="Helical" evidence="1">
    <location>
        <begin position="25"/>
        <end position="46"/>
    </location>
</feature>
<dbReference type="Proteomes" id="UP001159363">
    <property type="component" value="Chromosome 4"/>
</dbReference>
<dbReference type="InterPro" id="IPR052958">
    <property type="entry name" value="IFN-induced_PKR_regulator"/>
</dbReference>
<dbReference type="PANTHER" id="PTHR46289:SF14">
    <property type="entry name" value="DUF4371 DOMAIN-CONTAINING PROTEIN"/>
    <property type="match status" value="1"/>
</dbReference>
<evidence type="ECO:0000313" key="2">
    <source>
        <dbReference type="EMBL" id="KAJ8883134.1"/>
    </source>
</evidence>
<accession>A0ABQ9HFU2</accession>
<proteinExistence type="predicted"/>
<gene>
    <name evidence="2" type="ORF">PR048_014974</name>
</gene>
<protein>
    <submittedName>
        <fullName evidence="2">Uncharacterized protein</fullName>
    </submittedName>
</protein>
<dbReference type="PANTHER" id="PTHR46289">
    <property type="entry name" value="52 KDA REPRESSOR OF THE INHIBITOR OF THE PROTEIN KINASE-LIKE PROTEIN-RELATED"/>
    <property type="match status" value="1"/>
</dbReference>
<reference evidence="2 3" key="1">
    <citation type="submission" date="2023-02" db="EMBL/GenBank/DDBJ databases">
        <title>LHISI_Scaffold_Assembly.</title>
        <authorList>
            <person name="Stuart O.P."/>
            <person name="Cleave R."/>
            <person name="Magrath M.J.L."/>
            <person name="Mikheyev A.S."/>
        </authorList>
    </citation>
    <scope>NUCLEOTIDE SEQUENCE [LARGE SCALE GENOMIC DNA]</scope>
    <source>
        <strain evidence="2">Daus_M_001</strain>
        <tissue evidence="2">Leg muscle</tissue>
    </source>
</reference>
<comment type="caution">
    <text evidence="2">The sequence shown here is derived from an EMBL/GenBank/DDBJ whole genome shotgun (WGS) entry which is preliminary data.</text>
</comment>
<keyword evidence="1" id="KW-0472">Membrane</keyword>
<evidence type="ECO:0000313" key="3">
    <source>
        <dbReference type="Proteomes" id="UP001159363"/>
    </source>
</evidence>
<dbReference type="EMBL" id="JARBHB010000005">
    <property type="protein sequence ID" value="KAJ8883134.1"/>
    <property type="molecule type" value="Genomic_DNA"/>
</dbReference>
<evidence type="ECO:0000256" key="1">
    <source>
        <dbReference type="SAM" id="Phobius"/>
    </source>
</evidence>
<organism evidence="2 3">
    <name type="scientific">Dryococelus australis</name>
    <dbReference type="NCBI Taxonomy" id="614101"/>
    <lineage>
        <taxon>Eukaryota</taxon>
        <taxon>Metazoa</taxon>
        <taxon>Ecdysozoa</taxon>
        <taxon>Arthropoda</taxon>
        <taxon>Hexapoda</taxon>
        <taxon>Insecta</taxon>
        <taxon>Pterygota</taxon>
        <taxon>Neoptera</taxon>
        <taxon>Polyneoptera</taxon>
        <taxon>Phasmatodea</taxon>
        <taxon>Verophasmatodea</taxon>
        <taxon>Anareolatae</taxon>
        <taxon>Phasmatidae</taxon>
        <taxon>Eurycanthinae</taxon>
        <taxon>Dryococelus</taxon>
    </lineage>
</organism>
<name>A0ABQ9HFU2_9NEOP</name>